<evidence type="ECO:0000313" key="2">
    <source>
        <dbReference type="EMBL" id="MBB5078495.1"/>
    </source>
</evidence>
<gene>
    <name evidence="2" type="ORF">HNR40_003981</name>
</gene>
<comment type="caution">
    <text evidence="2">The sequence shown here is derived from an EMBL/GenBank/DDBJ whole genome shotgun (WGS) entry which is preliminary data.</text>
</comment>
<dbReference type="Proteomes" id="UP000568380">
    <property type="component" value="Unassembled WGS sequence"/>
</dbReference>
<dbReference type="EMBL" id="JACHIN010000005">
    <property type="protein sequence ID" value="MBB5078495.1"/>
    <property type="molecule type" value="Genomic_DNA"/>
</dbReference>
<keyword evidence="1" id="KW-1133">Transmembrane helix</keyword>
<sequence length="293" mass="32042">MVIDPAVSAETAGLLRANAHLLSRIRLGWRPEPVVTERPRRNPSSLLLLMATPPMIALVAVLLESRVAPAGFVVLGAFVVLVLVRMAAINESPPDARVHERVVFEQARWNEGRYLLPEDFDTEARAILARAQEAIGTVLRSHVNAEGLLDDIRNAVMLPAQEWEIARLLAKLSSLRTEHRALLGRGVAPEVAEVVAPLERALDSSEAAVLARVEALEGYAGHVAEAEAAYHARGQIEELRARLPRYEELLAESGADALAVPEIERLAEDAGHLERALRRSVTSAHEAFRHLEG</sequence>
<evidence type="ECO:0000256" key="1">
    <source>
        <dbReference type="SAM" id="Phobius"/>
    </source>
</evidence>
<dbReference type="AlphaFoldDB" id="A0A7W8A2U6"/>
<protein>
    <submittedName>
        <fullName evidence="2">Uncharacterized protein</fullName>
    </submittedName>
</protein>
<name>A0A7W8A2U6_9ACTN</name>
<evidence type="ECO:0000313" key="3">
    <source>
        <dbReference type="Proteomes" id="UP000568380"/>
    </source>
</evidence>
<keyword evidence="1" id="KW-0472">Membrane</keyword>
<feature type="transmembrane region" description="Helical" evidence="1">
    <location>
        <begin position="69"/>
        <end position="88"/>
    </location>
</feature>
<reference evidence="2 3" key="1">
    <citation type="submission" date="2020-08" db="EMBL/GenBank/DDBJ databases">
        <title>Genomic Encyclopedia of Type Strains, Phase IV (KMG-IV): sequencing the most valuable type-strain genomes for metagenomic binning, comparative biology and taxonomic classification.</title>
        <authorList>
            <person name="Goeker M."/>
        </authorList>
    </citation>
    <scope>NUCLEOTIDE SEQUENCE [LARGE SCALE GENOMIC DNA]</scope>
    <source>
        <strain evidence="2 3">DSM 45385</strain>
    </source>
</reference>
<keyword evidence="1" id="KW-0812">Transmembrane</keyword>
<keyword evidence="3" id="KW-1185">Reference proteome</keyword>
<feature type="transmembrane region" description="Helical" evidence="1">
    <location>
        <begin position="46"/>
        <end position="63"/>
    </location>
</feature>
<accession>A0A7W8A2U6</accession>
<proteinExistence type="predicted"/>
<organism evidence="2 3">
    <name type="scientific">Nonomuraea endophytica</name>
    <dbReference type="NCBI Taxonomy" id="714136"/>
    <lineage>
        <taxon>Bacteria</taxon>
        <taxon>Bacillati</taxon>
        <taxon>Actinomycetota</taxon>
        <taxon>Actinomycetes</taxon>
        <taxon>Streptosporangiales</taxon>
        <taxon>Streptosporangiaceae</taxon>
        <taxon>Nonomuraea</taxon>
    </lineage>
</organism>
<dbReference type="RefSeq" id="WP_184963316.1">
    <property type="nucleotide sequence ID" value="NZ_JACHIN010000005.1"/>
</dbReference>